<dbReference type="InterPro" id="IPR025493">
    <property type="entry name" value="DUF4384"/>
</dbReference>
<dbReference type="PROSITE" id="PS51318">
    <property type="entry name" value="TAT"/>
    <property type="match status" value="1"/>
</dbReference>
<dbReference type="Pfam" id="PF14326">
    <property type="entry name" value="DUF4384"/>
    <property type="match status" value="1"/>
</dbReference>
<feature type="domain" description="DUF4384" evidence="2">
    <location>
        <begin position="603"/>
        <end position="686"/>
    </location>
</feature>
<dbReference type="PANTHER" id="PTHR48104">
    <property type="entry name" value="METACASPASE-4"/>
    <property type="match status" value="1"/>
</dbReference>
<evidence type="ECO:0000313" key="4">
    <source>
        <dbReference type="Proteomes" id="UP001050975"/>
    </source>
</evidence>
<evidence type="ECO:0000259" key="2">
    <source>
        <dbReference type="Pfam" id="PF14326"/>
    </source>
</evidence>
<dbReference type="Proteomes" id="UP001050975">
    <property type="component" value="Unassembled WGS sequence"/>
</dbReference>
<dbReference type="InterPro" id="IPR011600">
    <property type="entry name" value="Pept_C14_caspase"/>
</dbReference>
<organism evidence="3 4">
    <name type="scientific">Microseira wollei NIES-4236</name>
    <dbReference type="NCBI Taxonomy" id="2530354"/>
    <lineage>
        <taxon>Bacteria</taxon>
        <taxon>Bacillati</taxon>
        <taxon>Cyanobacteriota</taxon>
        <taxon>Cyanophyceae</taxon>
        <taxon>Oscillatoriophycideae</taxon>
        <taxon>Aerosakkonematales</taxon>
        <taxon>Aerosakkonemataceae</taxon>
        <taxon>Microseira</taxon>
    </lineage>
</organism>
<dbReference type="PANTHER" id="PTHR48104:SF30">
    <property type="entry name" value="METACASPASE-1"/>
    <property type="match status" value="1"/>
</dbReference>
<reference evidence="3" key="1">
    <citation type="submission" date="2019-10" db="EMBL/GenBank/DDBJ databases">
        <title>Draft genome sequece of Microseira wollei NIES-4236.</title>
        <authorList>
            <person name="Yamaguchi H."/>
            <person name="Suzuki S."/>
            <person name="Kawachi M."/>
        </authorList>
    </citation>
    <scope>NUCLEOTIDE SEQUENCE</scope>
    <source>
        <strain evidence="3">NIES-4236</strain>
    </source>
</reference>
<dbReference type="AlphaFoldDB" id="A0AAV3XEQ8"/>
<gene>
    <name evidence="3" type="ORF">MiSe_36840</name>
</gene>
<sequence>MSQIKRRHFLQAAGSTLAAIGLSQLDFLRQANQYGRVLASGTPRKLALLVGINSYKGAARDLQGCVTDVELQRELLIHRFGFNPRDIVAVWENAETPDLQPTRANILRTFQEHLIAQAKPGDVVVFHFSGHGSLVNDPSPLDSKECRANKNCHLNGTMVPNDPIERRDESTLIVPDIMGRSLFLLVQALETENVTVVLDSCHSGAATRGNTVVRSAQRTSRNKSAIPQAAEIELQKALISKLGLETTFEQRRQLGIAKGIALGSARRNQEALDCAFDGFSAGAFTYLLTRYLWQLPGTEAASKTYINLARSTRSLGERQRHNQEPIIEYQPNRNYEEQPVYFATPVNPAAEAVITNIQNGQIEFWLGGVSAQNITSTNTVFTVLNPSGQMLVTPNGKPVEVQQQERLGLVGRGNAIAGDVGQLREGMLLRERIVGIPTNPMLTIRLDNSLGDGLDQARSTLQGALIAGNINRIQTAPVGKAPLDCILGRMTEAYQQQLTEAEETDLPPLNTIGLFTTSLSPLRFSFGRINESATAAANRLKPQFRLLLVGKVLESIASTTSELQVVGEIFSASGVGSPVPLASRGAENQRSILQSIVLGAEPFASGDAIQIKVENQEDRKLYLSCLAIDAFNNLIVLYPADFESPEDASQIDAGGSLIVPRPQDELKFALSGSGQIQLLTLVSTQPLRNVLRGLKTIARRRGL</sequence>
<dbReference type="InterPro" id="IPR006311">
    <property type="entry name" value="TAT_signal"/>
</dbReference>
<dbReference type="InterPro" id="IPR050452">
    <property type="entry name" value="Metacaspase"/>
</dbReference>
<dbReference type="Gene3D" id="3.40.50.1460">
    <property type="match status" value="1"/>
</dbReference>
<dbReference type="GO" id="GO:0006508">
    <property type="term" value="P:proteolysis"/>
    <property type="evidence" value="ECO:0007669"/>
    <property type="project" value="InterPro"/>
</dbReference>
<protein>
    <submittedName>
        <fullName evidence="3">Peptidase C14, caspase catalytic subunit p20</fullName>
    </submittedName>
</protein>
<dbReference type="GO" id="GO:0005737">
    <property type="term" value="C:cytoplasm"/>
    <property type="evidence" value="ECO:0007669"/>
    <property type="project" value="TreeGrafter"/>
</dbReference>
<comment type="caution">
    <text evidence="3">The sequence shown here is derived from an EMBL/GenBank/DDBJ whole genome shotgun (WGS) entry which is preliminary data.</text>
</comment>
<dbReference type="Pfam" id="PF00656">
    <property type="entry name" value="Peptidase_C14"/>
    <property type="match status" value="1"/>
</dbReference>
<name>A0AAV3XEQ8_9CYAN</name>
<dbReference type="GO" id="GO:0004197">
    <property type="term" value="F:cysteine-type endopeptidase activity"/>
    <property type="evidence" value="ECO:0007669"/>
    <property type="project" value="InterPro"/>
</dbReference>
<accession>A0AAV3XEQ8</accession>
<feature type="domain" description="Peptidase C14 caspase" evidence="1">
    <location>
        <begin position="44"/>
        <end position="329"/>
    </location>
</feature>
<dbReference type="EMBL" id="BLAY01000054">
    <property type="protein sequence ID" value="GET38924.1"/>
    <property type="molecule type" value="Genomic_DNA"/>
</dbReference>
<keyword evidence="4" id="KW-1185">Reference proteome</keyword>
<dbReference type="SUPFAM" id="SSF52129">
    <property type="entry name" value="Caspase-like"/>
    <property type="match status" value="1"/>
</dbReference>
<dbReference type="RefSeq" id="WP_226583541.1">
    <property type="nucleotide sequence ID" value="NZ_BLAY01000054.1"/>
</dbReference>
<evidence type="ECO:0000259" key="1">
    <source>
        <dbReference type="Pfam" id="PF00656"/>
    </source>
</evidence>
<proteinExistence type="predicted"/>
<evidence type="ECO:0000313" key="3">
    <source>
        <dbReference type="EMBL" id="GET38924.1"/>
    </source>
</evidence>
<dbReference type="InterPro" id="IPR029030">
    <property type="entry name" value="Caspase-like_dom_sf"/>
</dbReference>